<dbReference type="EMBL" id="BQNB010019656">
    <property type="protein sequence ID" value="GJT87653.1"/>
    <property type="molecule type" value="Genomic_DNA"/>
</dbReference>
<gene>
    <name evidence="3" type="ORF">Tco_1069370</name>
</gene>
<dbReference type="InterPro" id="IPR012337">
    <property type="entry name" value="RNaseH-like_sf"/>
</dbReference>
<evidence type="ECO:0000313" key="3">
    <source>
        <dbReference type="EMBL" id="GJT87653.1"/>
    </source>
</evidence>
<keyword evidence="1" id="KW-0645">Protease</keyword>
<dbReference type="InterPro" id="IPR036397">
    <property type="entry name" value="RNaseH_sf"/>
</dbReference>
<proteinExistence type="predicted"/>
<reference evidence="3" key="2">
    <citation type="submission" date="2022-01" db="EMBL/GenBank/DDBJ databases">
        <authorList>
            <person name="Yamashiro T."/>
            <person name="Shiraishi A."/>
            <person name="Satake H."/>
            <person name="Nakayama K."/>
        </authorList>
    </citation>
    <scope>NUCLEOTIDE SEQUENCE</scope>
</reference>
<dbReference type="PANTHER" id="PTHR42648">
    <property type="entry name" value="TRANSPOSASE, PUTATIVE-RELATED"/>
    <property type="match status" value="1"/>
</dbReference>
<dbReference type="PROSITE" id="PS50994">
    <property type="entry name" value="INTEGRASE"/>
    <property type="match status" value="1"/>
</dbReference>
<protein>
    <submittedName>
        <fullName evidence="3">Ribonuclease H-like domain-containing protein</fullName>
    </submittedName>
</protein>
<dbReference type="Gene3D" id="3.30.420.10">
    <property type="entry name" value="Ribonuclease H-like superfamily/Ribonuclease H"/>
    <property type="match status" value="1"/>
</dbReference>
<comment type="caution">
    <text evidence="3">The sequence shown here is derived from an EMBL/GenBank/DDBJ whole genome shotgun (WGS) entry which is preliminary data.</text>
</comment>
<dbReference type="InterPro" id="IPR001584">
    <property type="entry name" value="Integrase_cat-core"/>
</dbReference>
<evidence type="ECO:0000313" key="4">
    <source>
        <dbReference type="Proteomes" id="UP001151760"/>
    </source>
</evidence>
<keyword evidence="4" id="KW-1185">Reference proteome</keyword>
<sequence length="420" mass="47294">MVQKPMWNNAMRVNHQNSARMTHPHLKRNFVPIAVLTRSGKVPINTAKQNLLKAAVSVNTVRPINIDVTRPKVNGEKTMRNTFNKAHSSVKRPFNNLTAKKNINYYHRVNTVKGTGVNTARLRQTVNTARPKAAVNAARSRVVVKTARLKAVLKAVKGNMGQVQVSDGLGPQKRLIFLPYVQGNPEQELQGRGIFDSGCFRHMTGNKSYLTNFEEIDGGFVTFGGNSRGGKITGKGKIRTGSLDFDDVYFVKEMKFNLLSVSQMCNKKNSVLFTDTECFILSSDFKLADENHVLLKVPRKDNMYSVDLKNIVPKRGKATQSFLFSWIFFLATKDKTSRILKSFITGIENLIDLKVKVIRSDNGTKFKNRVINEFCEMKGIRREFSVARTSQQNGVAKRKNRTLIEATRTMLADSKLPTTF</sequence>
<organism evidence="3 4">
    <name type="scientific">Tanacetum coccineum</name>
    <dbReference type="NCBI Taxonomy" id="301880"/>
    <lineage>
        <taxon>Eukaryota</taxon>
        <taxon>Viridiplantae</taxon>
        <taxon>Streptophyta</taxon>
        <taxon>Embryophyta</taxon>
        <taxon>Tracheophyta</taxon>
        <taxon>Spermatophyta</taxon>
        <taxon>Magnoliopsida</taxon>
        <taxon>eudicotyledons</taxon>
        <taxon>Gunneridae</taxon>
        <taxon>Pentapetalae</taxon>
        <taxon>asterids</taxon>
        <taxon>campanulids</taxon>
        <taxon>Asterales</taxon>
        <taxon>Asteraceae</taxon>
        <taxon>Asteroideae</taxon>
        <taxon>Anthemideae</taxon>
        <taxon>Anthemidinae</taxon>
        <taxon>Tanacetum</taxon>
    </lineage>
</organism>
<evidence type="ECO:0000256" key="1">
    <source>
        <dbReference type="ARBA" id="ARBA00022670"/>
    </source>
</evidence>
<dbReference type="PANTHER" id="PTHR42648:SF32">
    <property type="entry name" value="RIBONUCLEASE H-LIKE DOMAIN, GAG-PRE-INTEGRASE DOMAIN PROTEIN-RELATED"/>
    <property type="match status" value="1"/>
</dbReference>
<feature type="domain" description="Integrase catalytic" evidence="2">
    <location>
        <begin position="294"/>
        <end position="420"/>
    </location>
</feature>
<keyword evidence="1" id="KW-0378">Hydrolase</keyword>
<dbReference type="Proteomes" id="UP001151760">
    <property type="component" value="Unassembled WGS sequence"/>
</dbReference>
<reference evidence="3" key="1">
    <citation type="journal article" date="2022" name="Int. J. Mol. Sci.">
        <title>Draft Genome of Tanacetum Coccineum: Genomic Comparison of Closely Related Tanacetum-Family Plants.</title>
        <authorList>
            <person name="Yamashiro T."/>
            <person name="Shiraishi A."/>
            <person name="Nakayama K."/>
            <person name="Satake H."/>
        </authorList>
    </citation>
    <scope>NUCLEOTIDE SEQUENCE</scope>
</reference>
<accession>A0ABQ5HKJ7</accession>
<dbReference type="InterPro" id="IPR039537">
    <property type="entry name" value="Retrotran_Ty1/copia-like"/>
</dbReference>
<dbReference type="Pfam" id="PF22936">
    <property type="entry name" value="Pol_BBD"/>
    <property type="match status" value="1"/>
</dbReference>
<dbReference type="InterPro" id="IPR054722">
    <property type="entry name" value="PolX-like_BBD"/>
</dbReference>
<dbReference type="SUPFAM" id="SSF53098">
    <property type="entry name" value="Ribonuclease H-like"/>
    <property type="match status" value="1"/>
</dbReference>
<evidence type="ECO:0000259" key="2">
    <source>
        <dbReference type="PROSITE" id="PS50994"/>
    </source>
</evidence>
<name>A0ABQ5HKJ7_9ASTR</name>